<protein>
    <submittedName>
        <fullName evidence="1">Uncharacterized protein</fullName>
    </submittedName>
</protein>
<dbReference type="RefSeq" id="WP_005030786.1">
    <property type="nucleotide sequence ID" value="NZ_KE150238.1"/>
</dbReference>
<dbReference type="GeneID" id="78087853"/>
<dbReference type="HOGENOM" id="CLU_2970197_0_0_7"/>
<dbReference type="AlphaFoldDB" id="E5YBT5"/>
<dbReference type="Proteomes" id="UP000006034">
    <property type="component" value="Unassembled WGS sequence"/>
</dbReference>
<proteinExistence type="predicted"/>
<keyword evidence="2" id="KW-1185">Reference proteome</keyword>
<name>E5YBT5_BILW3</name>
<reference evidence="1 2" key="2">
    <citation type="submission" date="2013-04" db="EMBL/GenBank/DDBJ databases">
        <title>The Genome Sequence of Bilophila wadsworthia 3_1_6.</title>
        <authorList>
            <consortium name="The Broad Institute Genomics Platform"/>
            <person name="Earl A."/>
            <person name="Ward D."/>
            <person name="Feldgarden M."/>
            <person name="Gevers D."/>
            <person name="Sibley C."/>
            <person name="Strauss J."/>
            <person name="Allen-Vercoe E."/>
            <person name="Walker B."/>
            <person name="Young S."/>
            <person name="Zeng Q."/>
            <person name="Gargeya S."/>
            <person name="Fitzgerald M."/>
            <person name="Haas B."/>
            <person name="Abouelleil A."/>
            <person name="Allen A.W."/>
            <person name="Alvarado L."/>
            <person name="Arachchi H.M."/>
            <person name="Berlin A.M."/>
            <person name="Chapman S.B."/>
            <person name="Gainer-Dewar J."/>
            <person name="Goldberg J."/>
            <person name="Griggs A."/>
            <person name="Gujja S."/>
            <person name="Hansen M."/>
            <person name="Howarth C."/>
            <person name="Imamovic A."/>
            <person name="Ireland A."/>
            <person name="Larimer J."/>
            <person name="McCowan C."/>
            <person name="Murphy C."/>
            <person name="Pearson M."/>
            <person name="Poon T.W."/>
            <person name="Priest M."/>
            <person name="Roberts A."/>
            <person name="Saif S."/>
            <person name="Shea T."/>
            <person name="Sisk P."/>
            <person name="Sykes S."/>
            <person name="Wortman J."/>
            <person name="Nusbaum C."/>
            <person name="Birren B."/>
        </authorList>
    </citation>
    <scope>NUCLEOTIDE SEQUENCE [LARGE SCALE GENOMIC DNA]</scope>
    <source>
        <strain evidence="1 2">3_1_6</strain>
    </source>
</reference>
<dbReference type="STRING" id="563192.HMPREF0179_03659"/>
<gene>
    <name evidence="1" type="ORF">HMPREF0179_03659</name>
</gene>
<dbReference type="EMBL" id="ADCP02000001">
    <property type="protein sequence ID" value="EFV42537.1"/>
    <property type="molecule type" value="Genomic_DNA"/>
</dbReference>
<evidence type="ECO:0000313" key="1">
    <source>
        <dbReference type="EMBL" id="EFV42537.1"/>
    </source>
</evidence>
<reference evidence="1 2" key="1">
    <citation type="submission" date="2010-10" db="EMBL/GenBank/DDBJ databases">
        <authorList>
            <consortium name="The Broad Institute Genome Sequencing Platform"/>
            <person name="Ward D."/>
            <person name="Earl A."/>
            <person name="Feldgarden M."/>
            <person name="Young S.K."/>
            <person name="Gargeya S."/>
            <person name="Zeng Q."/>
            <person name="Alvarado L."/>
            <person name="Berlin A."/>
            <person name="Bochicchio J."/>
            <person name="Chapman S.B."/>
            <person name="Chen Z."/>
            <person name="Freedman E."/>
            <person name="Gellesch M."/>
            <person name="Goldberg J."/>
            <person name="Griggs A."/>
            <person name="Gujja S."/>
            <person name="Heilman E."/>
            <person name="Heiman D."/>
            <person name="Howarth C."/>
            <person name="Mehta T."/>
            <person name="Neiman D."/>
            <person name="Pearson M."/>
            <person name="Roberts A."/>
            <person name="Saif S."/>
            <person name="Shea T."/>
            <person name="Shenoy N."/>
            <person name="Sisk P."/>
            <person name="Stolte C."/>
            <person name="Sykes S."/>
            <person name="White J."/>
            <person name="Yandava C."/>
            <person name="Allen-Vercoe E."/>
            <person name="Sibley C."/>
            <person name="Ambrose C.E."/>
            <person name="Strauss J."/>
            <person name="Daigneault M."/>
            <person name="Haas B."/>
            <person name="Nusbaum C."/>
            <person name="Birren B."/>
        </authorList>
    </citation>
    <scope>NUCLEOTIDE SEQUENCE [LARGE SCALE GENOMIC DNA]</scope>
    <source>
        <strain evidence="1 2">3_1_6</strain>
    </source>
</reference>
<evidence type="ECO:0000313" key="2">
    <source>
        <dbReference type="Proteomes" id="UP000006034"/>
    </source>
</evidence>
<sequence>MNIKKSDERRYAQDEGSVKSYTFSLSGESEPRRCTFQEMMRIIKERCPNGKMKEILLA</sequence>
<accession>E5YBT5</accession>
<organism evidence="1 2">
    <name type="scientific">Bilophila wadsworthia (strain 3_1_6)</name>
    <dbReference type="NCBI Taxonomy" id="563192"/>
    <lineage>
        <taxon>Bacteria</taxon>
        <taxon>Pseudomonadati</taxon>
        <taxon>Thermodesulfobacteriota</taxon>
        <taxon>Desulfovibrionia</taxon>
        <taxon>Desulfovibrionales</taxon>
        <taxon>Desulfovibrionaceae</taxon>
        <taxon>Bilophila</taxon>
    </lineage>
</organism>
<comment type="caution">
    <text evidence="1">The sequence shown here is derived from an EMBL/GenBank/DDBJ whole genome shotgun (WGS) entry which is preliminary data.</text>
</comment>